<dbReference type="EMBL" id="KZ805424">
    <property type="protein sequence ID" value="PVH97981.1"/>
    <property type="molecule type" value="Genomic_DNA"/>
</dbReference>
<comment type="similarity">
    <text evidence="1">Belongs to the short-chain dehydrogenases/reductases (SDR) family.</text>
</comment>
<proteinExistence type="inferred from homology"/>
<evidence type="ECO:0000313" key="4">
    <source>
        <dbReference type="Proteomes" id="UP000244855"/>
    </source>
</evidence>
<dbReference type="Proteomes" id="UP000244855">
    <property type="component" value="Unassembled WGS sequence"/>
</dbReference>
<evidence type="ECO:0000256" key="2">
    <source>
        <dbReference type="ARBA" id="ARBA00023002"/>
    </source>
</evidence>
<gene>
    <name evidence="3" type="ORF">DM02DRAFT_596788</name>
</gene>
<dbReference type="STRING" id="97972.A0A2V1DJF6"/>
<dbReference type="PANTHER" id="PTHR43115:SF4">
    <property type="entry name" value="DEHYDROGENASE_REDUCTASE SDR FAMILY MEMBER 11"/>
    <property type="match status" value="1"/>
</dbReference>
<keyword evidence="4" id="KW-1185">Reference proteome</keyword>
<dbReference type="InterPro" id="IPR036291">
    <property type="entry name" value="NAD(P)-bd_dom_sf"/>
</dbReference>
<dbReference type="GO" id="GO:0016491">
    <property type="term" value="F:oxidoreductase activity"/>
    <property type="evidence" value="ECO:0007669"/>
    <property type="project" value="UniProtKB-KW"/>
</dbReference>
<dbReference type="InterPro" id="IPR002347">
    <property type="entry name" value="SDR_fam"/>
</dbReference>
<dbReference type="OrthoDB" id="1933717at2759"/>
<sequence length="310" mass="33635">MAKILQVSSKTPLPDPSGFQLTPTLHAAPYDSIHPTNNTLRKPFTVVVLGASKGIGFHIAKAYAIAEATTIFLVSRSLSSLESAAGELRSINNSSVFHLVEANTSSSTEMARLRDSVIEKSPSGRLDVVIVNAAYYGPMTTSVLSGDPNDFAQVMSTNVLGAYHAAHYLIPLLLSTKNGAKNFFTISSLGAWMVQGEVAHTAACVSKLTQARLVEMISHEFKEQGLLATAIHPGFVATDMSSVVDKEWRKHLTDDPLLCGSFCVWLSNNSEELQWLSGRFLNAKWDAMELSDMRESITGKDMLVARMVVS</sequence>
<dbReference type="SUPFAM" id="SSF51735">
    <property type="entry name" value="NAD(P)-binding Rossmann-fold domains"/>
    <property type="match status" value="1"/>
</dbReference>
<accession>A0A2V1DJF6</accession>
<dbReference type="AlphaFoldDB" id="A0A2V1DJF6"/>
<organism evidence="3 4">
    <name type="scientific">Periconia macrospinosa</name>
    <dbReference type="NCBI Taxonomy" id="97972"/>
    <lineage>
        <taxon>Eukaryota</taxon>
        <taxon>Fungi</taxon>
        <taxon>Dikarya</taxon>
        <taxon>Ascomycota</taxon>
        <taxon>Pezizomycotina</taxon>
        <taxon>Dothideomycetes</taxon>
        <taxon>Pleosporomycetidae</taxon>
        <taxon>Pleosporales</taxon>
        <taxon>Massarineae</taxon>
        <taxon>Periconiaceae</taxon>
        <taxon>Periconia</taxon>
    </lineage>
</organism>
<reference evidence="3 4" key="1">
    <citation type="journal article" date="2018" name="Sci. Rep.">
        <title>Comparative genomics provides insights into the lifestyle and reveals functional heterogeneity of dark septate endophytic fungi.</title>
        <authorList>
            <person name="Knapp D.G."/>
            <person name="Nemeth J.B."/>
            <person name="Barry K."/>
            <person name="Hainaut M."/>
            <person name="Henrissat B."/>
            <person name="Johnson J."/>
            <person name="Kuo A."/>
            <person name="Lim J.H.P."/>
            <person name="Lipzen A."/>
            <person name="Nolan M."/>
            <person name="Ohm R.A."/>
            <person name="Tamas L."/>
            <person name="Grigoriev I.V."/>
            <person name="Spatafora J.W."/>
            <person name="Nagy L.G."/>
            <person name="Kovacs G.M."/>
        </authorList>
    </citation>
    <scope>NUCLEOTIDE SEQUENCE [LARGE SCALE GENOMIC DNA]</scope>
    <source>
        <strain evidence="3 4">DSE2036</strain>
    </source>
</reference>
<dbReference type="Gene3D" id="3.40.50.720">
    <property type="entry name" value="NAD(P)-binding Rossmann-like Domain"/>
    <property type="match status" value="1"/>
</dbReference>
<protein>
    <submittedName>
        <fullName evidence="3">NAD(P)-binding protein</fullName>
    </submittedName>
</protein>
<dbReference type="PRINTS" id="PR00081">
    <property type="entry name" value="GDHRDH"/>
</dbReference>
<evidence type="ECO:0000313" key="3">
    <source>
        <dbReference type="EMBL" id="PVH97981.1"/>
    </source>
</evidence>
<evidence type="ECO:0000256" key="1">
    <source>
        <dbReference type="ARBA" id="ARBA00006484"/>
    </source>
</evidence>
<dbReference type="Pfam" id="PF00106">
    <property type="entry name" value="adh_short"/>
    <property type="match status" value="1"/>
</dbReference>
<keyword evidence="2" id="KW-0560">Oxidoreductase</keyword>
<name>A0A2V1DJF6_9PLEO</name>
<dbReference type="PANTHER" id="PTHR43115">
    <property type="entry name" value="DEHYDROGENASE/REDUCTASE SDR FAMILY MEMBER 11"/>
    <property type="match status" value="1"/>
</dbReference>